<dbReference type="VEuPathDB" id="FungiDB:JI435_102780"/>
<dbReference type="InterPro" id="IPR028389">
    <property type="entry name" value="POT1"/>
</dbReference>
<feature type="region of interest" description="Disordered" evidence="9">
    <location>
        <begin position="320"/>
        <end position="366"/>
    </location>
</feature>
<evidence type="ECO:0000256" key="6">
    <source>
        <dbReference type="ARBA" id="ARBA00022895"/>
    </source>
</evidence>
<proteinExistence type="inferred from homology"/>
<dbReference type="STRING" id="321614.Q0UD86"/>
<dbReference type="eggNOG" id="KOG4757">
    <property type="taxonomic scope" value="Eukaryota"/>
</dbReference>
<feature type="compositionally biased region" description="Polar residues" evidence="9">
    <location>
        <begin position="322"/>
        <end position="332"/>
    </location>
</feature>
<evidence type="ECO:0000256" key="7">
    <source>
        <dbReference type="ARBA" id="ARBA00023125"/>
    </source>
</evidence>
<dbReference type="GO" id="GO:0000783">
    <property type="term" value="C:nuclear telomere cap complex"/>
    <property type="evidence" value="ECO:0000318"/>
    <property type="project" value="GO_Central"/>
</dbReference>
<dbReference type="Gene3D" id="2.40.50.140">
    <property type="entry name" value="Nucleic acid-binding proteins"/>
    <property type="match status" value="2"/>
</dbReference>
<dbReference type="KEGG" id="pno:SNOG_10278"/>
<keyword evidence="7" id="KW-0238">DNA-binding</keyword>
<sequence>MPNGITAISAATEPGAVVSLLGVIVSMKEARRSRGTDWTSWEAQSSITIRIFRPTVEKLPKITGTGDVALLRGFKLNSWNGHVDAVWNRQASSYFIFPSATIPRLELSQPYQAGTLSLPYSDSGTFGAKSPSPHEQMTVIQLKHQASGSAQQVKQFAVKSTLKPTAEDRLSLVKDLEFGKFKDVRAQVVNIYYTNSETVELKVTDYTENKDLYLYVDPDDEDYRFQKQDWKGPYGQYTLNVILYGNNAVFAREHLAVGDYVFLKNLRTKMSPANKLEGALHEDRIRPEQVDIRKLISPLDIAEIKQRRDAYEKTRTKKTAFEQLQNEPTNPSGKAPINKKAAKRAKQRQQKEQEQKELAEKAEEWEAQRSGVNVNSQYLGRSFELTLIDTVRAAFPEAQLSTISEIIHNPHLHSQTPKYNDFEFPFLNSRHRSRVRVVDFFPPELEMFAHCTSNPAWDKRARNQDPSSRSKWEWGFVLLLEDAKIPPNTVSEKLRVVVGNDSAQYLLNMNAQDLKSNKQLRNKLEEKLFILWGNLLELKTELRDRGSDMPLPPGDNRLQNKSFDACIEEYGLEVRVTEKNPSGYQRMHKLAQTKIMGEI</sequence>
<dbReference type="RefSeq" id="XP_001800557.1">
    <property type="nucleotide sequence ID" value="XM_001800505.1"/>
</dbReference>
<comment type="subcellular location">
    <subcellularLocation>
        <location evidence="2">Chromosome</location>
        <location evidence="2">Telomere</location>
    </subcellularLocation>
    <subcellularLocation>
        <location evidence="1">Nucleus</location>
    </subcellularLocation>
</comment>
<dbReference type="Proteomes" id="UP000001055">
    <property type="component" value="Unassembled WGS sequence"/>
</dbReference>
<dbReference type="HOGENOM" id="CLU_016663_1_0_1"/>
<evidence type="ECO:0000256" key="8">
    <source>
        <dbReference type="ARBA" id="ARBA00023242"/>
    </source>
</evidence>
<dbReference type="PANTHER" id="PTHR14513:SF0">
    <property type="entry name" value="PROTECTION OF TELOMERES PROTEIN 1"/>
    <property type="match status" value="1"/>
</dbReference>
<keyword evidence="6" id="KW-0779">Telomere</keyword>
<keyword evidence="8" id="KW-0539">Nucleus</keyword>
<dbReference type="InterPro" id="IPR012340">
    <property type="entry name" value="NA-bd_OB-fold"/>
</dbReference>
<evidence type="ECO:0000256" key="1">
    <source>
        <dbReference type="ARBA" id="ARBA00004123"/>
    </source>
</evidence>
<dbReference type="GO" id="GO:0098505">
    <property type="term" value="F:G-rich strand telomeric DNA binding"/>
    <property type="evidence" value="ECO:0000318"/>
    <property type="project" value="GO_Central"/>
</dbReference>
<feature type="domain" description="Telomeric single stranded DNA binding POT1/Cdc13" evidence="10">
    <location>
        <begin position="5"/>
        <end position="147"/>
    </location>
</feature>
<name>Q0UD86_PHANO</name>
<evidence type="ECO:0000313" key="12">
    <source>
        <dbReference type="Proteomes" id="UP000001055"/>
    </source>
</evidence>
<dbReference type="SUPFAM" id="SSF50249">
    <property type="entry name" value="Nucleic acid-binding proteins"/>
    <property type="match status" value="2"/>
</dbReference>
<feature type="compositionally biased region" description="Basic and acidic residues" evidence="9">
    <location>
        <begin position="349"/>
        <end position="366"/>
    </location>
</feature>
<comment type="similarity">
    <text evidence="3">Belongs to the telombin family.</text>
</comment>
<dbReference type="EMBL" id="CH445340">
    <property type="protein sequence ID" value="EAT82613.2"/>
    <property type="molecule type" value="Genomic_DNA"/>
</dbReference>
<evidence type="ECO:0000256" key="4">
    <source>
        <dbReference type="ARBA" id="ARBA00015253"/>
    </source>
</evidence>
<evidence type="ECO:0000256" key="2">
    <source>
        <dbReference type="ARBA" id="ARBA00004574"/>
    </source>
</evidence>
<dbReference type="GeneID" id="5977463"/>
<dbReference type="GO" id="GO:0016233">
    <property type="term" value="P:telomere capping"/>
    <property type="evidence" value="ECO:0000318"/>
    <property type="project" value="GO_Central"/>
</dbReference>
<dbReference type="PANTHER" id="PTHR14513">
    <property type="entry name" value="PROTECTION OF TELOMERES 1"/>
    <property type="match status" value="1"/>
</dbReference>
<dbReference type="GO" id="GO:0032210">
    <property type="term" value="P:regulation of telomere maintenance via telomerase"/>
    <property type="evidence" value="ECO:0000318"/>
    <property type="project" value="GO_Central"/>
</dbReference>
<protein>
    <recommendedName>
        <fullName evidence="4">Protection of telomeres protein 1</fullName>
    </recommendedName>
</protein>
<organism evidence="11 12">
    <name type="scientific">Phaeosphaeria nodorum (strain SN15 / ATCC MYA-4574 / FGSC 10173)</name>
    <name type="common">Glume blotch fungus</name>
    <name type="synonym">Parastagonospora nodorum</name>
    <dbReference type="NCBI Taxonomy" id="321614"/>
    <lineage>
        <taxon>Eukaryota</taxon>
        <taxon>Fungi</taxon>
        <taxon>Dikarya</taxon>
        <taxon>Ascomycota</taxon>
        <taxon>Pezizomycotina</taxon>
        <taxon>Dothideomycetes</taxon>
        <taxon>Pleosporomycetidae</taxon>
        <taxon>Pleosporales</taxon>
        <taxon>Pleosporineae</taxon>
        <taxon>Phaeosphaeriaceae</taxon>
        <taxon>Parastagonospora</taxon>
    </lineage>
</organism>
<dbReference type="InterPro" id="IPR011564">
    <property type="entry name" value="Telomer_end-bd_POT1/Cdc13"/>
</dbReference>
<evidence type="ECO:0000256" key="5">
    <source>
        <dbReference type="ARBA" id="ARBA00022454"/>
    </source>
</evidence>
<dbReference type="FunFam" id="2.40.50.140:FF:000303">
    <property type="entry name" value="Protection of telomeres protein 1"/>
    <property type="match status" value="1"/>
</dbReference>
<reference evidence="12" key="1">
    <citation type="journal article" date="2007" name="Plant Cell">
        <title>Dothideomycete-plant interactions illuminated by genome sequencing and EST analysis of the wheat pathogen Stagonospora nodorum.</title>
        <authorList>
            <person name="Hane J.K."/>
            <person name="Lowe R.G."/>
            <person name="Solomon P.S."/>
            <person name="Tan K.C."/>
            <person name="Schoch C.L."/>
            <person name="Spatafora J.W."/>
            <person name="Crous P.W."/>
            <person name="Kodira C."/>
            <person name="Birren B.W."/>
            <person name="Galagan J.E."/>
            <person name="Torriani S.F."/>
            <person name="McDonald B.A."/>
            <person name="Oliver R.P."/>
        </authorList>
    </citation>
    <scope>NUCLEOTIDE SEQUENCE [LARGE SCALE GENOMIC DNA]</scope>
    <source>
        <strain evidence="12">SN15 / ATCC MYA-4574 / FGSC 10173</strain>
    </source>
</reference>
<dbReference type="InParanoid" id="Q0UD86"/>
<keyword evidence="5" id="KW-0158">Chromosome</keyword>
<evidence type="ECO:0000259" key="10">
    <source>
        <dbReference type="SMART" id="SM00976"/>
    </source>
</evidence>
<dbReference type="SMART" id="SM00976">
    <property type="entry name" value="Telo_bind"/>
    <property type="match status" value="1"/>
</dbReference>
<evidence type="ECO:0000256" key="9">
    <source>
        <dbReference type="SAM" id="MobiDB-lite"/>
    </source>
</evidence>
<dbReference type="Pfam" id="PF02765">
    <property type="entry name" value="POT1"/>
    <property type="match status" value="1"/>
</dbReference>
<accession>Q0UD86</accession>
<dbReference type="Pfam" id="PF16686">
    <property type="entry name" value="POT1PC"/>
    <property type="match status" value="1"/>
</dbReference>
<dbReference type="InterPro" id="IPR032042">
    <property type="entry name" value="POT1PC"/>
</dbReference>
<evidence type="ECO:0000256" key="3">
    <source>
        <dbReference type="ARBA" id="ARBA00008442"/>
    </source>
</evidence>
<dbReference type="GO" id="GO:0010521">
    <property type="term" value="F:telomerase inhibitor activity"/>
    <property type="evidence" value="ECO:0000318"/>
    <property type="project" value="GO_Central"/>
</dbReference>
<dbReference type="AlphaFoldDB" id="Q0UD86"/>
<gene>
    <name evidence="11" type="ORF">SNOG_10278</name>
</gene>
<evidence type="ECO:0000313" key="11">
    <source>
        <dbReference type="EMBL" id="EAT82613.2"/>
    </source>
</evidence>